<feature type="coiled-coil region" evidence="9">
    <location>
        <begin position="572"/>
        <end position="599"/>
    </location>
</feature>
<evidence type="ECO:0000256" key="3">
    <source>
        <dbReference type="ARBA" id="ARBA00022475"/>
    </source>
</evidence>
<proteinExistence type="predicted"/>
<dbReference type="InterPro" id="IPR036770">
    <property type="entry name" value="Ankyrin_rpt-contain_sf"/>
</dbReference>
<evidence type="ECO:0000256" key="9">
    <source>
        <dbReference type="SAM" id="Coils"/>
    </source>
</evidence>
<dbReference type="Pfam" id="PF11904">
    <property type="entry name" value="ANKRD13_C"/>
    <property type="match status" value="1"/>
</dbReference>
<dbReference type="InterPro" id="IPR021832">
    <property type="entry name" value="ANKRD13"/>
</dbReference>
<dbReference type="GO" id="GO:0005770">
    <property type="term" value="C:late endosome"/>
    <property type="evidence" value="ECO:0007669"/>
    <property type="project" value="UniProtKB-SubCell"/>
</dbReference>
<dbReference type="OrthoDB" id="1585644at2759"/>
<evidence type="ECO:0000256" key="4">
    <source>
        <dbReference type="ARBA" id="ARBA00022737"/>
    </source>
</evidence>
<evidence type="ECO:0000256" key="6">
    <source>
        <dbReference type="ARBA" id="ARBA00023136"/>
    </source>
</evidence>
<keyword evidence="3" id="KW-1003">Cell membrane</keyword>
<evidence type="ECO:0000313" key="12">
    <source>
        <dbReference type="Proteomes" id="UP001153636"/>
    </source>
</evidence>
<dbReference type="GO" id="GO:0140036">
    <property type="term" value="F:ubiquitin-modified protein reader activity"/>
    <property type="evidence" value="ECO:0007669"/>
    <property type="project" value="UniProtKB-ARBA"/>
</dbReference>
<protein>
    <recommendedName>
        <fullName evidence="10">Ankyrin repeat domain-containing protein</fullName>
    </recommendedName>
</protein>
<dbReference type="GO" id="GO:0002091">
    <property type="term" value="P:negative regulation of receptor internalization"/>
    <property type="evidence" value="ECO:0007669"/>
    <property type="project" value="UniProtKB-ARBA"/>
</dbReference>
<accession>A0A9P0GDW0</accession>
<dbReference type="PANTHER" id="PTHR12447:SF31">
    <property type="entry name" value="LD31969P"/>
    <property type="match status" value="1"/>
</dbReference>
<dbReference type="EMBL" id="OV651814">
    <property type="protein sequence ID" value="CAH1106205.1"/>
    <property type="molecule type" value="Genomic_DNA"/>
</dbReference>
<name>A0A9P0GDW0_9CUCU</name>
<dbReference type="Pfam" id="PF12796">
    <property type="entry name" value="Ank_2"/>
    <property type="match status" value="1"/>
</dbReference>
<dbReference type="FunFam" id="1.25.40.20:FF:000057">
    <property type="entry name" value="Ankyrin repeat domain-containing protein 13B"/>
    <property type="match status" value="1"/>
</dbReference>
<dbReference type="GO" id="GO:0005886">
    <property type="term" value="C:plasma membrane"/>
    <property type="evidence" value="ECO:0007669"/>
    <property type="project" value="UniProtKB-SubCell"/>
</dbReference>
<evidence type="ECO:0000256" key="8">
    <source>
        <dbReference type="PROSITE-ProRule" id="PRU00023"/>
    </source>
</evidence>
<dbReference type="PROSITE" id="PS50088">
    <property type="entry name" value="ANK_REPEAT"/>
    <property type="match status" value="1"/>
</dbReference>
<dbReference type="Gene3D" id="1.25.40.20">
    <property type="entry name" value="Ankyrin repeat-containing domain"/>
    <property type="match status" value="1"/>
</dbReference>
<keyword evidence="9" id="KW-0175">Coiled coil</keyword>
<sequence>MVTEAFIKSEYPLHWCVWKNEYQNLGQLLTSKEHDKEKMDVRGRTPLMLAVTLGHLESTRTLLNHEANVNCENLNGWTVVQEAVATGDPELVQIVLESRDFQRYTNRMAGIPGLLQKLKEAPDFYVEMKWEFTSWVPLVSRMCPSDTYKVYKQGSSVRIDTTLLGFDHTSWQRGNRSYVFQGQNDGAIMMEIDHDLQQVYCEQMRTTEDSLNILMPNEETISQRLTTPIVTTYIDTEKISFERNKAGMWGWRSDKTEIVNNYDCKVFSASNVELVTKSRTEHLTETDKARSKNNKNPIQNFLGIAEVTESQATSLLSNEEYTNSSNPCNITPEEYFDRDIDLEAQKRDIGRPKEVSVKVQKFKANLWLCENYPLSLPEQILPIVDLMAISSSHFAKLKDFIQMQLPSGFPVKIEIPLFHILNARITFGNIFATDAEVPQVSRVQEENRLTCILDDNLFKCPSGYAQIGLDGRRQFSMEEEDDLLQFAIQQSLIDAGTETEEVDIWEALKAQKPSRPETPNFIGEEERQLQRAIQASLELCHQSEQPLAGLDQPIVNSDSSDQDSDLHLALLLSQQEEEKKRQREEHERLEEQKLLAEIMELSLKEK</sequence>
<evidence type="ECO:0000313" key="11">
    <source>
        <dbReference type="EMBL" id="CAH1106205.1"/>
    </source>
</evidence>
<evidence type="ECO:0000256" key="1">
    <source>
        <dbReference type="ARBA" id="ARBA00004236"/>
    </source>
</evidence>
<dbReference type="SMART" id="SM00248">
    <property type="entry name" value="ANK"/>
    <property type="match status" value="3"/>
</dbReference>
<evidence type="ECO:0000256" key="5">
    <source>
        <dbReference type="ARBA" id="ARBA00022753"/>
    </source>
</evidence>
<evidence type="ECO:0000256" key="2">
    <source>
        <dbReference type="ARBA" id="ARBA00004603"/>
    </source>
</evidence>
<keyword evidence="4" id="KW-0677">Repeat</keyword>
<organism evidence="11 12">
    <name type="scientific">Psylliodes chrysocephalus</name>
    <dbReference type="NCBI Taxonomy" id="3402493"/>
    <lineage>
        <taxon>Eukaryota</taxon>
        <taxon>Metazoa</taxon>
        <taxon>Ecdysozoa</taxon>
        <taxon>Arthropoda</taxon>
        <taxon>Hexapoda</taxon>
        <taxon>Insecta</taxon>
        <taxon>Pterygota</taxon>
        <taxon>Neoptera</taxon>
        <taxon>Endopterygota</taxon>
        <taxon>Coleoptera</taxon>
        <taxon>Polyphaga</taxon>
        <taxon>Cucujiformia</taxon>
        <taxon>Chrysomeloidea</taxon>
        <taxon>Chrysomelidae</taxon>
        <taxon>Galerucinae</taxon>
        <taxon>Alticini</taxon>
        <taxon>Psylliodes</taxon>
    </lineage>
</organism>
<comment type="function">
    <text evidence="7">Ubiquitin-binding protein that specifically recognizes and binds 'Lys-63'-linked ubiquitin. Does not bind 'Lys-48'-linked ubiquitin. Positively regulates the internalization of ligand-activated EGFR by binding to the Ub moiety of ubiquitinated EGFR at the cell membrane.</text>
</comment>
<evidence type="ECO:0000259" key="10">
    <source>
        <dbReference type="Pfam" id="PF11904"/>
    </source>
</evidence>
<gene>
    <name evidence="11" type="ORF">PSYICH_LOCUS6777</name>
</gene>
<keyword evidence="6" id="KW-0472">Membrane</keyword>
<dbReference type="SMART" id="SM00726">
    <property type="entry name" value="UIM"/>
    <property type="match status" value="3"/>
</dbReference>
<dbReference type="InterPro" id="IPR055285">
    <property type="entry name" value="ANKRD13_C"/>
</dbReference>
<dbReference type="InterPro" id="IPR003903">
    <property type="entry name" value="UIM_dom"/>
</dbReference>
<dbReference type="AlphaFoldDB" id="A0A9P0GDW0"/>
<dbReference type="PROSITE" id="PS50330">
    <property type="entry name" value="UIM"/>
    <property type="match status" value="1"/>
</dbReference>
<dbReference type="PANTHER" id="PTHR12447">
    <property type="entry name" value="ANKYRIN REPEAT DOMAIN-CONTAINING PROTEIN 13"/>
    <property type="match status" value="1"/>
</dbReference>
<dbReference type="InterPro" id="IPR002110">
    <property type="entry name" value="Ankyrin_rpt"/>
</dbReference>
<dbReference type="SUPFAM" id="SSF48403">
    <property type="entry name" value="Ankyrin repeat"/>
    <property type="match status" value="1"/>
</dbReference>
<evidence type="ECO:0000256" key="7">
    <source>
        <dbReference type="ARBA" id="ARBA00024956"/>
    </source>
</evidence>
<comment type="subcellular location">
    <subcellularLocation>
        <location evidence="1">Cell membrane</location>
    </subcellularLocation>
    <subcellularLocation>
        <location evidence="2">Late endosome</location>
    </subcellularLocation>
</comment>
<keyword evidence="5" id="KW-0967">Endosome</keyword>
<keyword evidence="12" id="KW-1185">Reference proteome</keyword>
<dbReference type="Proteomes" id="UP001153636">
    <property type="component" value="Chromosome 2"/>
</dbReference>
<dbReference type="PROSITE" id="PS50297">
    <property type="entry name" value="ANK_REP_REGION"/>
    <property type="match status" value="1"/>
</dbReference>
<reference evidence="11" key="1">
    <citation type="submission" date="2022-01" db="EMBL/GenBank/DDBJ databases">
        <authorList>
            <person name="King R."/>
        </authorList>
    </citation>
    <scope>NUCLEOTIDE SEQUENCE</scope>
</reference>
<feature type="repeat" description="ANK" evidence="8">
    <location>
        <begin position="42"/>
        <end position="74"/>
    </location>
</feature>
<feature type="domain" description="Ankyrin repeat" evidence="10">
    <location>
        <begin position="158"/>
        <end position="465"/>
    </location>
</feature>
<keyword evidence="8" id="KW-0040">ANK repeat</keyword>